<protein>
    <submittedName>
        <fullName evidence="2">MBL fold hydrolase</fullName>
    </submittedName>
</protein>
<dbReference type="SMART" id="SM00849">
    <property type="entry name" value="Lactamase_B"/>
    <property type="match status" value="1"/>
</dbReference>
<evidence type="ECO:0000313" key="3">
    <source>
        <dbReference type="Proteomes" id="UP001144205"/>
    </source>
</evidence>
<dbReference type="Gene3D" id="3.60.15.10">
    <property type="entry name" value="Ribonuclease Z/Hydroxyacylglutathione hydrolase-like"/>
    <property type="match status" value="1"/>
</dbReference>
<dbReference type="PANTHER" id="PTHR23131:SF0">
    <property type="entry name" value="ENDORIBONUCLEASE LACTB2"/>
    <property type="match status" value="1"/>
</dbReference>
<dbReference type="InterPro" id="IPR041516">
    <property type="entry name" value="LACTB2_WH"/>
</dbReference>
<dbReference type="InterPro" id="IPR001279">
    <property type="entry name" value="Metallo-B-lactamas"/>
</dbReference>
<feature type="domain" description="Metallo-beta-lactamase" evidence="1">
    <location>
        <begin position="36"/>
        <end position="217"/>
    </location>
</feature>
<keyword evidence="3" id="KW-1185">Reference proteome</keyword>
<dbReference type="InterPro" id="IPR036866">
    <property type="entry name" value="RibonucZ/Hydroxyglut_hydro"/>
</dbReference>
<dbReference type="EMBL" id="BROH01000004">
    <property type="protein sequence ID" value="GKY87982.1"/>
    <property type="molecule type" value="Genomic_DNA"/>
</dbReference>
<dbReference type="Proteomes" id="UP001144205">
    <property type="component" value="Unassembled WGS sequence"/>
</dbReference>
<accession>A0ABQ5LV38</accession>
<evidence type="ECO:0000259" key="1">
    <source>
        <dbReference type="SMART" id="SM00849"/>
    </source>
</evidence>
<name>A0ABQ5LV38_9RHOB</name>
<proteinExistence type="predicted"/>
<dbReference type="InterPro" id="IPR050662">
    <property type="entry name" value="Sec-metab_biosynth-thioest"/>
</dbReference>
<dbReference type="PANTHER" id="PTHR23131">
    <property type="entry name" value="ENDORIBONUCLEASE LACTB2"/>
    <property type="match status" value="1"/>
</dbReference>
<organism evidence="2 3">
    <name type="scientific">Sinisalibacter aestuarii</name>
    <dbReference type="NCBI Taxonomy" id="2949426"/>
    <lineage>
        <taxon>Bacteria</taxon>
        <taxon>Pseudomonadati</taxon>
        <taxon>Pseudomonadota</taxon>
        <taxon>Alphaproteobacteria</taxon>
        <taxon>Rhodobacterales</taxon>
        <taxon>Roseobacteraceae</taxon>
        <taxon>Sinisalibacter</taxon>
    </lineage>
</organism>
<gene>
    <name evidence="2" type="ORF">STA1M1_18510</name>
</gene>
<sequence length="304" mass="31808">MAAMTDTAPLPGTVVPLAPGIRRILAPNPSPMTFWGTNTFVIGEGEVTLLDPGPALPVHFNAILAGLAPGERVARILVSHAHLDHSPLAQPLAEATGARVLAFGGATAGRSEVMADLAARGLTGGGEGVDTTFAPDEPLEDGETIDIGGGLTLEAIWTPGHMSNHLSFALGDTVFTGDHVMGWASTLISPPDGDLTAFLASCARLRTRTDRIFHPAHGAAVTDPADRLDWLVAHRKARESAILDALAPRPSDIPTLTARIYTDTPATLLPAAERNVFAHLIDLTTRGLVRPGPALAPNALFERI</sequence>
<dbReference type="CDD" id="cd16278">
    <property type="entry name" value="metallo-hydrolase-like_MBL-fold"/>
    <property type="match status" value="1"/>
</dbReference>
<keyword evidence="2" id="KW-0378">Hydrolase</keyword>
<evidence type="ECO:0000313" key="2">
    <source>
        <dbReference type="EMBL" id="GKY87982.1"/>
    </source>
</evidence>
<dbReference type="InterPro" id="IPR036388">
    <property type="entry name" value="WH-like_DNA-bd_sf"/>
</dbReference>
<reference evidence="2" key="1">
    <citation type="journal article" date="2023" name="Int. J. Syst. Evol. Microbiol.">
        <title>Sinisalibacter aestuarii sp. nov., isolated from estuarine sediment of the Arakawa River.</title>
        <authorList>
            <person name="Arafat S.T."/>
            <person name="Hirano S."/>
            <person name="Sato A."/>
            <person name="Takeuchi K."/>
            <person name="Yasuda T."/>
            <person name="Terahara T."/>
            <person name="Hamada M."/>
            <person name="Kobayashi T."/>
        </authorList>
    </citation>
    <scope>NUCLEOTIDE SEQUENCE</scope>
    <source>
        <strain evidence="2">B-399</strain>
    </source>
</reference>
<dbReference type="GO" id="GO:0016787">
    <property type="term" value="F:hydrolase activity"/>
    <property type="evidence" value="ECO:0007669"/>
    <property type="project" value="UniProtKB-KW"/>
</dbReference>
<dbReference type="Gene3D" id="1.10.10.10">
    <property type="entry name" value="Winged helix-like DNA-binding domain superfamily/Winged helix DNA-binding domain"/>
    <property type="match status" value="1"/>
</dbReference>
<comment type="caution">
    <text evidence="2">The sequence shown here is derived from an EMBL/GenBank/DDBJ whole genome shotgun (WGS) entry which is preliminary data.</text>
</comment>
<dbReference type="Pfam" id="PF17778">
    <property type="entry name" value="WHD_BLACT"/>
    <property type="match status" value="1"/>
</dbReference>
<dbReference type="SUPFAM" id="SSF56281">
    <property type="entry name" value="Metallo-hydrolase/oxidoreductase"/>
    <property type="match status" value="1"/>
</dbReference>
<dbReference type="Pfam" id="PF00753">
    <property type="entry name" value="Lactamase_B"/>
    <property type="match status" value="1"/>
</dbReference>